<evidence type="ECO:0000256" key="11">
    <source>
        <dbReference type="ARBA" id="ARBA00022927"/>
    </source>
</evidence>
<dbReference type="Proteomes" id="UP000199233">
    <property type="component" value="Unassembled WGS sequence"/>
</dbReference>
<dbReference type="Pfam" id="PF00006">
    <property type="entry name" value="ATP-synt_ab"/>
    <property type="match status" value="1"/>
</dbReference>
<evidence type="ECO:0000256" key="13">
    <source>
        <dbReference type="ARBA" id="ARBA00023065"/>
    </source>
</evidence>
<evidence type="ECO:0000256" key="8">
    <source>
        <dbReference type="ARBA" id="ARBA00022781"/>
    </source>
</evidence>
<evidence type="ECO:0000256" key="10">
    <source>
        <dbReference type="ARBA" id="ARBA00022840"/>
    </source>
</evidence>
<evidence type="ECO:0000256" key="12">
    <source>
        <dbReference type="ARBA" id="ARBA00022967"/>
    </source>
</evidence>
<keyword evidence="5" id="KW-0813">Transport</keyword>
<dbReference type="RefSeq" id="WP_093286190.1">
    <property type="nucleotide sequence ID" value="NZ_FOFS01000008.1"/>
</dbReference>
<keyword evidence="9" id="KW-1005">Bacterial flagellum biogenesis</keyword>
<dbReference type="GO" id="GO:0071973">
    <property type="term" value="P:bacterial-type flagellum-dependent cell motility"/>
    <property type="evidence" value="ECO:0007669"/>
    <property type="project" value="InterPro"/>
</dbReference>
<evidence type="ECO:0000256" key="4">
    <source>
        <dbReference type="ARBA" id="ARBA00020580"/>
    </source>
</evidence>
<dbReference type="InterPro" id="IPR003593">
    <property type="entry name" value="AAA+_ATPase"/>
</dbReference>
<dbReference type="SUPFAM" id="SSF52540">
    <property type="entry name" value="P-loop containing nucleoside triphosphate hydrolases"/>
    <property type="match status" value="1"/>
</dbReference>
<organism evidence="18 19">
    <name type="scientific">Solimonas aquatica</name>
    <dbReference type="NCBI Taxonomy" id="489703"/>
    <lineage>
        <taxon>Bacteria</taxon>
        <taxon>Pseudomonadati</taxon>
        <taxon>Pseudomonadota</taxon>
        <taxon>Gammaproteobacteria</taxon>
        <taxon>Nevskiales</taxon>
        <taxon>Nevskiaceae</taxon>
        <taxon>Solimonas</taxon>
    </lineage>
</organism>
<gene>
    <name evidence="18" type="ORF">SAMN04488038_108204</name>
</gene>
<keyword evidence="19" id="KW-1185">Reference proteome</keyword>
<evidence type="ECO:0000256" key="5">
    <source>
        <dbReference type="ARBA" id="ARBA00022448"/>
    </source>
</evidence>
<dbReference type="GO" id="GO:0016887">
    <property type="term" value="F:ATP hydrolysis activity"/>
    <property type="evidence" value="ECO:0007669"/>
    <property type="project" value="InterPro"/>
</dbReference>
<protein>
    <recommendedName>
        <fullName evidence="4">Flagellum-specific ATP synthase</fullName>
        <ecNumber evidence="3">7.1.2.2</ecNumber>
    </recommendedName>
</protein>
<evidence type="ECO:0000256" key="9">
    <source>
        <dbReference type="ARBA" id="ARBA00022795"/>
    </source>
</evidence>
<evidence type="ECO:0000313" key="18">
    <source>
        <dbReference type="EMBL" id="SEQ62539.1"/>
    </source>
</evidence>
<dbReference type="STRING" id="489703.SAMN04488038_108204"/>
<dbReference type="SMART" id="SM00382">
    <property type="entry name" value="AAA"/>
    <property type="match status" value="1"/>
</dbReference>
<dbReference type="GO" id="GO:0005524">
    <property type="term" value="F:ATP binding"/>
    <property type="evidence" value="ECO:0007669"/>
    <property type="project" value="UniProtKB-KW"/>
</dbReference>
<keyword evidence="14" id="KW-1006">Bacterial flagellum protein export</keyword>
<comment type="subcellular location">
    <subcellularLocation>
        <location evidence="1">Cytoplasm</location>
    </subcellularLocation>
</comment>
<evidence type="ECO:0000256" key="14">
    <source>
        <dbReference type="ARBA" id="ARBA00023225"/>
    </source>
</evidence>
<dbReference type="EC" id="7.1.2.2" evidence="3"/>
<dbReference type="GO" id="GO:0044780">
    <property type="term" value="P:bacterial-type flagellum assembly"/>
    <property type="evidence" value="ECO:0007669"/>
    <property type="project" value="InterPro"/>
</dbReference>
<dbReference type="PANTHER" id="PTHR15184">
    <property type="entry name" value="ATP SYNTHASE"/>
    <property type="match status" value="1"/>
</dbReference>
<reference evidence="18 19" key="1">
    <citation type="submission" date="2016-10" db="EMBL/GenBank/DDBJ databases">
        <authorList>
            <person name="de Groot N.N."/>
        </authorList>
    </citation>
    <scope>NUCLEOTIDE SEQUENCE [LARGE SCALE GENOMIC DNA]</scope>
    <source>
        <strain evidence="18 19">DSM 25927</strain>
    </source>
</reference>
<evidence type="ECO:0000259" key="17">
    <source>
        <dbReference type="SMART" id="SM00382"/>
    </source>
</evidence>
<evidence type="ECO:0000256" key="3">
    <source>
        <dbReference type="ARBA" id="ARBA00012473"/>
    </source>
</evidence>
<dbReference type="CDD" id="cd18117">
    <property type="entry name" value="ATP-synt_flagellum-secretory_path_III_N"/>
    <property type="match status" value="1"/>
</dbReference>
<proteinExistence type="inferred from homology"/>
<keyword evidence="13" id="KW-0406">Ion transport</keyword>
<dbReference type="InterPro" id="IPR040627">
    <property type="entry name" value="T3SS_ATPase_C"/>
</dbReference>
<sequence>MNASTASWQRGAAQRWSAGLLRRSAQLPALPDLNPQGHLQRVVGLTLEAVGLRLPIGARCSVESEDAPLIAEVVGFAGDRTYLMPTGEMRGLKPHARVSPLAGSGSIHIGESVLGRVLDAEGHPIDGEGPLRGDQEVSLQATPLNPLRREPVEKPLDVGVRVINALLTVGRGQRLGLFAGTGVGKSTLLGMMTRFTKAEVIVVGLIGERGREVREFLDKSLGAEGRRRAVVVATPADRSPLLRLRAAYTATAIAEHYRDQGKHVLLLMDSLTRFAHACREIGLAVGEPPTTRGYPPSVFARLPALVERAGNGYAGQGSITAFYTVLTEGDDLQDPIADAARGILDGHIVLSRAIADAGLYPAVDIEASISRVMHDIVGEEHMQKARALKRLFSAYQRNRDLINIGAYQRGADAIVDAALEKWPRIEEFLKQDTHKAASFVDSARQLEQLLG</sequence>
<dbReference type="NCBIfam" id="TIGR03496">
    <property type="entry name" value="FliI_clade1"/>
    <property type="match status" value="1"/>
</dbReference>
<feature type="domain" description="AAA+ ATPase" evidence="17">
    <location>
        <begin position="171"/>
        <end position="355"/>
    </location>
</feature>
<dbReference type="OrthoDB" id="9148544at2"/>
<name>A0A1H9HJK9_9GAMM</name>
<keyword evidence="7" id="KW-0547">Nucleotide-binding</keyword>
<evidence type="ECO:0000256" key="15">
    <source>
        <dbReference type="ARBA" id="ARBA00023310"/>
    </source>
</evidence>
<dbReference type="EMBL" id="FOFS01000008">
    <property type="protein sequence ID" value="SEQ62539.1"/>
    <property type="molecule type" value="Genomic_DNA"/>
</dbReference>
<dbReference type="InterPro" id="IPR020005">
    <property type="entry name" value="FliI_clade1"/>
</dbReference>
<keyword evidence="8" id="KW-0375">Hydrogen ion transport</keyword>
<dbReference type="NCBIfam" id="TIGR01026">
    <property type="entry name" value="fliI_yscN"/>
    <property type="match status" value="1"/>
</dbReference>
<dbReference type="InterPro" id="IPR000194">
    <property type="entry name" value="ATPase_F1/V1/A1_a/bsu_nucl-bd"/>
</dbReference>
<dbReference type="InterPro" id="IPR005714">
    <property type="entry name" value="ATPase_T3SS_FliI/YscN"/>
</dbReference>
<comment type="similarity">
    <text evidence="2">Belongs to the ATPase alpha/beta chains family.</text>
</comment>
<accession>A0A1H9HJK9</accession>
<dbReference type="GO" id="GO:0008564">
    <property type="term" value="F:protein-exporting ATPase activity"/>
    <property type="evidence" value="ECO:0007669"/>
    <property type="project" value="UniProtKB-EC"/>
</dbReference>
<dbReference type="FunFam" id="3.40.50.12240:FF:000002">
    <property type="entry name" value="Flagellum-specific ATP synthase FliI"/>
    <property type="match status" value="1"/>
</dbReference>
<dbReference type="AlphaFoldDB" id="A0A1H9HJK9"/>
<comment type="catalytic activity">
    <reaction evidence="16">
        <text>ATP + H2O + cellular proteinSide 1 = ADP + phosphate + cellular proteinSide 2.</text>
        <dbReference type="EC" id="7.4.2.8"/>
    </reaction>
</comment>
<dbReference type="Gene3D" id="3.40.50.12240">
    <property type="match status" value="1"/>
</dbReference>
<evidence type="ECO:0000256" key="16">
    <source>
        <dbReference type="ARBA" id="ARBA00034006"/>
    </source>
</evidence>
<evidence type="ECO:0000256" key="2">
    <source>
        <dbReference type="ARBA" id="ARBA00008936"/>
    </source>
</evidence>
<dbReference type="GO" id="GO:0030257">
    <property type="term" value="C:type III protein secretion system complex"/>
    <property type="evidence" value="ECO:0007669"/>
    <property type="project" value="InterPro"/>
</dbReference>
<dbReference type="InterPro" id="IPR027417">
    <property type="entry name" value="P-loop_NTPase"/>
</dbReference>
<dbReference type="GO" id="GO:0005737">
    <property type="term" value="C:cytoplasm"/>
    <property type="evidence" value="ECO:0007669"/>
    <property type="project" value="UniProtKB-SubCell"/>
</dbReference>
<keyword evidence="11" id="KW-0653">Protein transport</keyword>
<dbReference type="CDD" id="cd01136">
    <property type="entry name" value="ATPase_flagellum-secretory_path_III"/>
    <property type="match status" value="1"/>
</dbReference>
<evidence type="ECO:0000256" key="7">
    <source>
        <dbReference type="ARBA" id="ARBA00022741"/>
    </source>
</evidence>
<dbReference type="Pfam" id="PF18269">
    <property type="entry name" value="T3SS_ATPase_C"/>
    <property type="match status" value="1"/>
</dbReference>
<dbReference type="CDD" id="cd18114">
    <property type="entry name" value="ATP-synt_flagellum-secretory_path_III_C"/>
    <property type="match status" value="1"/>
</dbReference>
<dbReference type="GO" id="GO:0030254">
    <property type="term" value="P:protein secretion by the type III secretion system"/>
    <property type="evidence" value="ECO:0007669"/>
    <property type="project" value="InterPro"/>
</dbReference>
<dbReference type="InterPro" id="IPR050053">
    <property type="entry name" value="ATPase_alpha/beta_chains"/>
</dbReference>
<dbReference type="PROSITE" id="PS00152">
    <property type="entry name" value="ATPASE_ALPHA_BETA"/>
    <property type="match status" value="1"/>
</dbReference>
<evidence type="ECO:0000313" key="19">
    <source>
        <dbReference type="Proteomes" id="UP000199233"/>
    </source>
</evidence>
<dbReference type="GO" id="GO:0046933">
    <property type="term" value="F:proton-transporting ATP synthase activity, rotational mechanism"/>
    <property type="evidence" value="ECO:0007669"/>
    <property type="project" value="TreeGrafter"/>
</dbReference>
<keyword evidence="12" id="KW-1278">Translocase</keyword>
<dbReference type="InterPro" id="IPR020003">
    <property type="entry name" value="ATPase_a/bsu_AS"/>
</dbReference>
<evidence type="ECO:0000256" key="1">
    <source>
        <dbReference type="ARBA" id="ARBA00004496"/>
    </source>
</evidence>
<keyword evidence="10" id="KW-0067">ATP-binding</keyword>
<keyword evidence="15" id="KW-0066">ATP synthesis</keyword>
<evidence type="ECO:0000256" key="6">
    <source>
        <dbReference type="ARBA" id="ARBA00022490"/>
    </source>
</evidence>
<keyword evidence="6" id="KW-0963">Cytoplasm</keyword>
<dbReference type="PANTHER" id="PTHR15184:SF81">
    <property type="entry name" value="FLAGELLUM-SPECIFIC ATP SYNTHASE"/>
    <property type="match status" value="1"/>
</dbReference>